<keyword evidence="1" id="KW-0812">Transmembrane</keyword>
<evidence type="ECO:0000313" key="4">
    <source>
        <dbReference type="Proteomes" id="UP000293637"/>
    </source>
</evidence>
<dbReference type="EMBL" id="SCHB01000001">
    <property type="protein sequence ID" value="TBW73536.1"/>
    <property type="molecule type" value="Genomic_DNA"/>
</dbReference>
<gene>
    <name evidence="3" type="ORF">EQ812_01660</name>
    <name evidence="2" type="ORF">FO454_01140</name>
</gene>
<evidence type="ECO:0000256" key="1">
    <source>
        <dbReference type="SAM" id="Phobius"/>
    </source>
</evidence>
<name>A0A292DJZ1_STALU</name>
<protein>
    <submittedName>
        <fullName evidence="3">Uncharacterized protein</fullName>
    </submittedName>
</protein>
<dbReference type="AlphaFoldDB" id="A0A292DJZ1"/>
<dbReference type="Proteomes" id="UP000293637">
    <property type="component" value="Unassembled WGS sequence"/>
</dbReference>
<sequence>MNNFRETLKAIGWWDLIFLIPMFLLLSYLPIYNVFSIILNVIIVFFFAMGLILTTHILWDYFKSRR</sequence>
<reference evidence="3 4" key="1">
    <citation type="journal article" date="2019" name="Sci. Transl. Med.">
        <title>Quorum sensing between bacterial species on the skin protects against epidermal injury in atopic dermatitis.</title>
        <authorList>
            <person name="Williams M.R."/>
        </authorList>
    </citation>
    <scope>NUCLEOTIDE SEQUENCE [LARGE SCALE GENOMIC DNA]</scope>
    <source>
        <strain evidence="3 4">E7</strain>
    </source>
</reference>
<dbReference type="RefSeq" id="WP_002478646.1">
    <property type="nucleotide sequence ID" value="NZ_AP021848.1"/>
</dbReference>
<evidence type="ECO:0000313" key="2">
    <source>
        <dbReference type="EMBL" id="QEX37587.1"/>
    </source>
</evidence>
<reference evidence="2 5" key="2">
    <citation type="submission" date="2019-07" db="EMBL/GenBank/DDBJ databases">
        <title>Comparative genome analysis of staphylococcus lugdunensis shows clonal complex-dependent diversity of the putative virulence factor, ess/type vii locus.</title>
        <authorList>
            <person name="Lebeurre J."/>
            <person name="Dahyot S."/>
            <person name="Diene S."/>
            <person name="Paulay A."/>
            <person name="Aubourg M."/>
            <person name="Argemi X."/>
            <person name="Giard J.-C."/>
            <person name="Tournier I."/>
            <person name="Francois P."/>
            <person name="Pestel-Caron M."/>
        </authorList>
    </citation>
    <scope>NUCLEOTIDE SEQUENCE [LARGE SCALE GENOMIC DNA]</scope>
    <source>
        <strain evidence="2 5">SL13</strain>
    </source>
</reference>
<dbReference type="Proteomes" id="UP000325462">
    <property type="component" value="Chromosome"/>
</dbReference>
<keyword evidence="1" id="KW-0472">Membrane</keyword>
<keyword evidence="5" id="KW-1185">Reference proteome</keyword>
<dbReference type="EMBL" id="CP041722">
    <property type="protein sequence ID" value="QEX37587.1"/>
    <property type="molecule type" value="Genomic_DNA"/>
</dbReference>
<evidence type="ECO:0000313" key="5">
    <source>
        <dbReference type="Proteomes" id="UP000325462"/>
    </source>
</evidence>
<keyword evidence="1" id="KW-1133">Transmembrane helix</keyword>
<evidence type="ECO:0000313" key="3">
    <source>
        <dbReference type="EMBL" id="TBW73536.1"/>
    </source>
</evidence>
<dbReference type="InterPro" id="IPR046049">
    <property type="entry name" value="DUF6007"/>
</dbReference>
<dbReference type="Pfam" id="PF19470">
    <property type="entry name" value="DUF6007"/>
    <property type="match status" value="1"/>
</dbReference>
<proteinExistence type="predicted"/>
<feature type="transmembrane region" description="Helical" evidence="1">
    <location>
        <begin position="37"/>
        <end position="59"/>
    </location>
</feature>
<organism evidence="3 4">
    <name type="scientific">Staphylococcus lugdunensis</name>
    <dbReference type="NCBI Taxonomy" id="28035"/>
    <lineage>
        <taxon>Bacteria</taxon>
        <taxon>Bacillati</taxon>
        <taxon>Bacillota</taxon>
        <taxon>Bacilli</taxon>
        <taxon>Bacillales</taxon>
        <taxon>Staphylococcaceae</taxon>
        <taxon>Staphylococcus</taxon>
    </lineage>
</organism>
<accession>A0A292DJZ1</accession>
<feature type="transmembrane region" description="Helical" evidence="1">
    <location>
        <begin position="12"/>
        <end position="31"/>
    </location>
</feature>